<accession>A0A3P1XW38</accession>
<protein>
    <submittedName>
        <fullName evidence="1">Uncharacterized protein</fullName>
    </submittedName>
</protein>
<dbReference type="OrthoDB" id="1013770at2"/>
<dbReference type="RefSeq" id="WP_124751036.1">
    <property type="nucleotide sequence ID" value="NZ_RQYS01000014.1"/>
</dbReference>
<evidence type="ECO:0000313" key="1">
    <source>
        <dbReference type="EMBL" id="RRD62220.1"/>
    </source>
</evidence>
<dbReference type="EMBL" id="RQYS01000014">
    <property type="protein sequence ID" value="RRD62220.1"/>
    <property type="molecule type" value="Genomic_DNA"/>
</dbReference>
<dbReference type="AlphaFoldDB" id="A0A3P1XW38"/>
<proteinExistence type="predicted"/>
<reference evidence="1 2" key="1">
    <citation type="submission" date="2018-11" db="EMBL/GenBank/DDBJ databases">
        <title>Genomes From Bacteria Associated with the Canine Oral Cavity: a Test Case for Automated Genome-Based Taxonomic Assignment.</title>
        <authorList>
            <person name="Coil D.A."/>
            <person name="Jospin G."/>
            <person name="Darling A.E."/>
            <person name="Wallis C."/>
            <person name="Davis I.J."/>
            <person name="Harris S."/>
            <person name="Eisen J.A."/>
            <person name="Holcombe L.J."/>
            <person name="O'Flynn C."/>
        </authorList>
    </citation>
    <scope>NUCLEOTIDE SEQUENCE [LARGE SCALE GENOMIC DNA]</scope>
    <source>
        <strain evidence="1 2">OH2617_COT-023</strain>
    </source>
</reference>
<dbReference type="Proteomes" id="UP000278609">
    <property type="component" value="Unassembled WGS sequence"/>
</dbReference>
<organism evidence="1 2">
    <name type="scientific">Tannerella forsythia</name>
    <name type="common">Bacteroides forsythus</name>
    <dbReference type="NCBI Taxonomy" id="28112"/>
    <lineage>
        <taxon>Bacteria</taxon>
        <taxon>Pseudomonadati</taxon>
        <taxon>Bacteroidota</taxon>
        <taxon>Bacteroidia</taxon>
        <taxon>Bacteroidales</taxon>
        <taxon>Tannerellaceae</taxon>
        <taxon>Tannerella</taxon>
    </lineage>
</organism>
<comment type="caution">
    <text evidence="1">The sequence shown here is derived from an EMBL/GenBank/DDBJ whole genome shotgun (WGS) entry which is preliminary data.</text>
</comment>
<evidence type="ECO:0000313" key="2">
    <source>
        <dbReference type="Proteomes" id="UP000278609"/>
    </source>
</evidence>
<gene>
    <name evidence="1" type="ORF">EII40_04255</name>
</gene>
<name>A0A3P1XW38_TANFO</name>
<sequence>MNVRMTCVSRLLPIVPYRTTRAQRQERLTPPFVRIITKLLGVGCLCCLPFVSAEAQEHESKLNLRTPALPAMERKREIKMTLDLPDTRWESSRYPLLSTMNLSDYLNVASYTADQKLRLLLYNDREVAPGVSDVYKAGGGVQARINESFLVQSGFYAMRYTHNFGHRPYYDGVGYLMASYQVNTWLTVGAYGRYSMGADYNARHGSMLPSPFVPNTAYGISATTMFNEIFGLYGTVGREFDPFEGKWKTVYDVSPVINLYKLFK</sequence>